<evidence type="ECO:0000313" key="2">
    <source>
        <dbReference type="Proteomes" id="UP000006746"/>
    </source>
</evidence>
<protein>
    <submittedName>
        <fullName evidence="1">Uncharacterized protein</fullName>
    </submittedName>
</protein>
<sequence>MTVPAAPGRSITIWTGPAKNEPRLEVLLIGFAGDQGSGKTWWRRRVEAELSARQKPARLVSEMPHEEVMRVEMTGMREADIIREIIEPIVREIIDTRRPKQPEQIAPQADIDRFYVELVDMAPALQKTLHAHHPLLAEHIAATLAKIGREMVRQIVIEGFGPAHDDQYRNGELEHAASSYALTAQCEHPEVRKIVLSEPIGNWPWPVEWWKPKTPERDAVRAAALLGAALMRRDREEAAKEAEAASATRQQAEG</sequence>
<dbReference type="Proteomes" id="UP000006746">
    <property type="component" value="Unassembled WGS sequence"/>
</dbReference>
<dbReference type="EMBL" id="AMRL01000024">
    <property type="protein sequence ID" value="EKE70871.1"/>
    <property type="molecule type" value="Genomic_DNA"/>
</dbReference>
<accession>K2IL62</accession>
<evidence type="ECO:0000313" key="1">
    <source>
        <dbReference type="EMBL" id="EKE70871.1"/>
    </source>
</evidence>
<proteinExistence type="predicted"/>
<dbReference type="AlphaFoldDB" id="K2IL62"/>
<reference evidence="1 2" key="1">
    <citation type="journal article" date="2012" name="J. Bacteriol.">
        <title>Genome Sequence of Oceanibaculum indicum Type Strain P24.</title>
        <authorList>
            <person name="Lai Q."/>
            <person name="Shao Z."/>
        </authorList>
    </citation>
    <scope>NUCLEOTIDE SEQUENCE [LARGE SCALE GENOMIC DNA]</scope>
    <source>
        <strain evidence="1 2">P24</strain>
    </source>
</reference>
<gene>
    <name evidence="1" type="ORF">P24_15049</name>
</gene>
<dbReference type="STRING" id="1207063.P24_15049"/>
<comment type="caution">
    <text evidence="1">The sequence shown here is derived from an EMBL/GenBank/DDBJ whole genome shotgun (WGS) entry which is preliminary data.</text>
</comment>
<name>K2IL62_9PROT</name>
<keyword evidence="2" id="KW-1185">Reference proteome</keyword>
<organism evidence="1 2">
    <name type="scientific">Oceanibaculum indicum P24</name>
    <dbReference type="NCBI Taxonomy" id="1207063"/>
    <lineage>
        <taxon>Bacteria</taxon>
        <taxon>Pseudomonadati</taxon>
        <taxon>Pseudomonadota</taxon>
        <taxon>Alphaproteobacteria</taxon>
        <taxon>Rhodospirillales</taxon>
        <taxon>Oceanibaculaceae</taxon>
        <taxon>Oceanibaculum</taxon>
    </lineage>
</organism>